<sequence length="435" mass="47407">MTSSGVSSVSSVSSTAAPESSTTLSTALSSFSSSMMSSSSFLSSSSTLSSMNTSYSTSMYSKSTVSSSSSSSSPANSTSSAGPSCPTGSGLEINDDEGDDWSDDDFSSCPAGVGLSQDDDEGDNENPDAGTFCPHKSLELNDEEDFQLGDWHFDNSSNIPIPEISFKPSSTSSTSTPHLFGPSLPHHTTSKIPAAPTLPTSANRPHETPHITITASPTPEAVDKTEYVCTDMRAYAGPNAKENCQNDEYCKSFEWYGPLGKDPMQMMPPDPNMVNAWNGWERTCEPYKETPDSYYCKSCTRSPAVCKIIRDYNKNNWRPDKEGAPIEECWADEMCESDRTHTRICHHRSPRDAGQHIDQPDAAVFCMECPRNSLVEPDSKGCMAQMDFKNDGRQDLLGTDNGRNLYDCSPHCVPDVYANRYCLGTQCMSCPYMFI</sequence>
<evidence type="ECO:0000313" key="3">
    <source>
        <dbReference type="Proteomes" id="UP000077069"/>
    </source>
</evidence>
<feature type="compositionally biased region" description="Acidic residues" evidence="1">
    <location>
        <begin position="117"/>
        <end position="126"/>
    </location>
</feature>
<dbReference type="Proteomes" id="UP000077069">
    <property type="component" value="Unassembled WGS sequence"/>
</dbReference>
<feature type="compositionally biased region" description="Low complexity" evidence="1">
    <location>
        <begin position="60"/>
        <end position="80"/>
    </location>
</feature>
<name>A0A177CD73_9PLEO</name>
<protein>
    <submittedName>
        <fullName evidence="2">Uncharacterized protein</fullName>
    </submittedName>
</protein>
<dbReference type="GeneID" id="28768474"/>
<reference evidence="2 3" key="1">
    <citation type="submission" date="2016-05" db="EMBL/GenBank/DDBJ databases">
        <title>Comparative analysis of secretome profiles of manganese(II)-oxidizing ascomycete fungi.</title>
        <authorList>
            <consortium name="DOE Joint Genome Institute"/>
            <person name="Zeiner C.A."/>
            <person name="Purvine S.O."/>
            <person name="Zink E.M."/>
            <person name="Wu S."/>
            <person name="Pasa-Tolic L."/>
            <person name="Chaput D.L."/>
            <person name="Haridas S."/>
            <person name="Grigoriev I.V."/>
            <person name="Santelli C.M."/>
            <person name="Hansel C.M."/>
        </authorList>
    </citation>
    <scope>NUCLEOTIDE SEQUENCE [LARGE SCALE GENOMIC DNA]</scope>
    <source>
        <strain evidence="2 3">AP3s5-JAC2a</strain>
    </source>
</reference>
<feature type="region of interest" description="Disordered" evidence="1">
    <location>
        <begin position="1"/>
        <end position="29"/>
    </location>
</feature>
<feature type="region of interest" description="Disordered" evidence="1">
    <location>
        <begin position="162"/>
        <end position="214"/>
    </location>
</feature>
<dbReference type="InParanoid" id="A0A177CD73"/>
<dbReference type="RefSeq" id="XP_018035621.1">
    <property type="nucleotide sequence ID" value="XM_018184988.1"/>
</dbReference>
<dbReference type="OrthoDB" id="10348681at2759"/>
<organism evidence="2 3">
    <name type="scientific">Paraphaeosphaeria sporulosa</name>
    <dbReference type="NCBI Taxonomy" id="1460663"/>
    <lineage>
        <taxon>Eukaryota</taxon>
        <taxon>Fungi</taxon>
        <taxon>Dikarya</taxon>
        <taxon>Ascomycota</taxon>
        <taxon>Pezizomycotina</taxon>
        <taxon>Dothideomycetes</taxon>
        <taxon>Pleosporomycetidae</taxon>
        <taxon>Pleosporales</taxon>
        <taxon>Massarineae</taxon>
        <taxon>Didymosphaeriaceae</taxon>
        <taxon>Paraphaeosphaeria</taxon>
    </lineage>
</organism>
<dbReference type="AlphaFoldDB" id="A0A177CD73"/>
<dbReference type="EMBL" id="KV441553">
    <property type="protein sequence ID" value="OAG05256.1"/>
    <property type="molecule type" value="Genomic_DNA"/>
</dbReference>
<feature type="region of interest" description="Disordered" evidence="1">
    <location>
        <begin position="60"/>
        <end position="136"/>
    </location>
</feature>
<proteinExistence type="predicted"/>
<accession>A0A177CD73</accession>
<feature type="compositionally biased region" description="Acidic residues" evidence="1">
    <location>
        <begin position="93"/>
        <end position="106"/>
    </location>
</feature>
<evidence type="ECO:0000313" key="2">
    <source>
        <dbReference type="EMBL" id="OAG05256.1"/>
    </source>
</evidence>
<keyword evidence="3" id="KW-1185">Reference proteome</keyword>
<gene>
    <name evidence="2" type="ORF">CC84DRAFT_1260472</name>
</gene>
<evidence type="ECO:0000256" key="1">
    <source>
        <dbReference type="SAM" id="MobiDB-lite"/>
    </source>
</evidence>